<keyword evidence="12" id="KW-1185">Reference proteome</keyword>
<dbReference type="Pfam" id="PF00642">
    <property type="entry name" value="zf-CCCH"/>
    <property type="match status" value="1"/>
</dbReference>
<dbReference type="InterPro" id="IPR013083">
    <property type="entry name" value="Znf_RING/FYVE/PHD"/>
</dbReference>
<feature type="domain" description="RING-type" evidence="9">
    <location>
        <begin position="124"/>
        <end position="167"/>
    </location>
</feature>
<evidence type="ECO:0000256" key="3">
    <source>
        <dbReference type="ARBA" id="ARBA00020647"/>
    </source>
</evidence>
<comment type="subcellular location">
    <subcellularLocation>
        <location evidence="8">Nucleus</location>
    </subcellularLocation>
</comment>
<dbReference type="SMART" id="SM00356">
    <property type="entry name" value="ZnF_C3H1"/>
    <property type="match status" value="1"/>
</dbReference>
<dbReference type="SUPFAM" id="SSF57850">
    <property type="entry name" value="RING/U-box"/>
    <property type="match status" value="1"/>
</dbReference>
<dbReference type="GO" id="GO:0006397">
    <property type="term" value="P:mRNA processing"/>
    <property type="evidence" value="ECO:0007669"/>
    <property type="project" value="UniProtKB-KW"/>
</dbReference>
<dbReference type="PROSITE" id="PS50103">
    <property type="entry name" value="ZF_C3H1"/>
    <property type="match status" value="1"/>
</dbReference>
<dbReference type="GO" id="GO:0003677">
    <property type="term" value="F:DNA binding"/>
    <property type="evidence" value="ECO:0007669"/>
    <property type="project" value="UniProtKB-UniRule"/>
</dbReference>
<protein>
    <recommendedName>
        <fullName evidence="3 8">Pre-mRNA-splicing factor CWC24</fullName>
    </recommendedName>
</protein>
<evidence type="ECO:0000256" key="7">
    <source>
        <dbReference type="PROSITE-ProRule" id="PRU00723"/>
    </source>
</evidence>
<keyword evidence="8" id="KW-0507">mRNA processing</keyword>
<evidence type="ECO:0000256" key="1">
    <source>
        <dbReference type="ARBA" id="ARBA00003777"/>
    </source>
</evidence>
<dbReference type="Pfam" id="PF14634">
    <property type="entry name" value="zf-RING_5"/>
    <property type="match status" value="1"/>
</dbReference>
<feature type="domain" description="C3H1-type" evidence="10">
    <location>
        <begin position="60"/>
        <end position="88"/>
    </location>
</feature>
<dbReference type="Proteomes" id="UP000095605">
    <property type="component" value="Unassembled WGS sequence"/>
</dbReference>
<organism evidence="11 12">
    <name type="scientific">Hanseniaspora opuntiae</name>
    <dbReference type="NCBI Taxonomy" id="211096"/>
    <lineage>
        <taxon>Eukaryota</taxon>
        <taxon>Fungi</taxon>
        <taxon>Dikarya</taxon>
        <taxon>Ascomycota</taxon>
        <taxon>Saccharomycotina</taxon>
        <taxon>Saccharomycetes</taxon>
        <taxon>Saccharomycodales</taxon>
        <taxon>Saccharomycodaceae</taxon>
        <taxon>Hanseniaspora</taxon>
    </lineage>
</organism>
<dbReference type="EMBL" id="LPNL01000009">
    <property type="protein sequence ID" value="OEJ81300.1"/>
    <property type="molecule type" value="Genomic_DNA"/>
</dbReference>
<evidence type="ECO:0000256" key="4">
    <source>
        <dbReference type="ARBA" id="ARBA00022723"/>
    </source>
</evidence>
<sequence length="181" mass="21128">MFQKKRVNKLKLVDISDDKVKTDNKVKKKLDLTLNKPSKNVSIKSSTSSDTTDNKKIYMDYEPLLCKEYKLKGYCGYGDTCKFIHSRDDYINENKLTKKHWKNSQESKEEDKKIDVVVKSTDLCKVCKVPFESDPSKRLIQLVCQHVFCKSCFMEQLKLNKMECPECGHDSKGTMRPYKFT</sequence>
<dbReference type="PROSITE" id="PS50089">
    <property type="entry name" value="ZF_RING_2"/>
    <property type="match status" value="1"/>
</dbReference>
<feature type="zinc finger region" description="C3H1-type" evidence="7">
    <location>
        <begin position="60"/>
        <end position="88"/>
    </location>
</feature>
<evidence type="ECO:0000313" key="12">
    <source>
        <dbReference type="Proteomes" id="UP000095605"/>
    </source>
</evidence>
<dbReference type="SMART" id="SM00184">
    <property type="entry name" value="RING"/>
    <property type="match status" value="1"/>
</dbReference>
<dbReference type="InterPro" id="IPR000571">
    <property type="entry name" value="Znf_CCCH"/>
</dbReference>
<comment type="subunit">
    <text evidence="8">Associated with the spliceosome.</text>
</comment>
<keyword evidence="8" id="KW-0508">mRNA splicing</keyword>
<evidence type="ECO:0000256" key="2">
    <source>
        <dbReference type="ARBA" id="ARBA00009161"/>
    </source>
</evidence>
<comment type="function">
    <text evidence="1 8">Involved in pre-mRNA splicing.</text>
</comment>
<dbReference type="Gene3D" id="4.10.1000.10">
    <property type="entry name" value="Zinc finger, CCCH-type"/>
    <property type="match status" value="1"/>
</dbReference>
<keyword evidence="5 7" id="KW-0863">Zinc-finger</keyword>
<keyword evidence="8" id="KW-0539">Nucleus</keyword>
<reference evidence="12" key="1">
    <citation type="journal article" date="2016" name="Genome Announc.">
        <title>Genome sequences of three species of Hanseniaspora isolated from spontaneous wine fermentations.</title>
        <authorList>
            <person name="Sternes P.R."/>
            <person name="Lee D."/>
            <person name="Kutyna D.R."/>
            <person name="Borneman A.R."/>
        </authorList>
    </citation>
    <scope>NUCLEOTIDE SEQUENCE [LARGE SCALE GENOMIC DNA]</scope>
    <source>
        <strain evidence="12">AWRI3578</strain>
    </source>
</reference>
<dbReference type="Gene3D" id="3.30.40.10">
    <property type="entry name" value="Zinc/RING finger domain, C3HC4 (zinc finger)"/>
    <property type="match status" value="1"/>
</dbReference>
<evidence type="ECO:0000256" key="6">
    <source>
        <dbReference type="ARBA" id="ARBA00022833"/>
    </source>
</evidence>
<accession>A0A1E5R342</accession>
<dbReference type="GO" id="GO:0008270">
    <property type="term" value="F:zinc ion binding"/>
    <property type="evidence" value="ECO:0007669"/>
    <property type="project" value="UniProtKB-KW"/>
</dbReference>
<dbReference type="GO" id="GO:0034247">
    <property type="term" value="P:snoRNA splicing"/>
    <property type="evidence" value="ECO:0007669"/>
    <property type="project" value="TreeGrafter"/>
</dbReference>
<dbReference type="InterPro" id="IPR039971">
    <property type="entry name" value="CWC24-like"/>
</dbReference>
<proteinExistence type="inferred from homology"/>
<dbReference type="GO" id="GO:0005684">
    <property type="term" value="C:U2-type spliceosomal complex"/>
    <property type="evidence" value="ECO:0007669"/>
    <property type="project" value="TreeGrafter"/>
</dbReference>
<evidence type="ECO:0000256" key="5">
    <source>
        <dbReference type="ARBA" id="ARBA00022771"/>
    </source>
</evidence>
<dbReference type="InterPro" id="IPR001841">
    <property type="entry name" value="Znf_RING"/>
</dbReference>
<dbReference type="OrthoDB" id="25761at2759"/>
<dbReference type="PANTHER" id="PTHR12930">
    <property type="entry name" value="ZINC FINGER PROTEIN 183"/>
    <property type="match status" value="1"/>
</dbReference>
<name>A0A1E5R342_9ASCO</name>
<evidence type="ECO:0000256" key="8">
    <source>
        <dbReference type="RuleBase" id="RU367110"/>
    </source>
</evidence>
<keyword evidence="8" id="KW-0747">Spliceosome</keyword>
<keyword evidence="8" id="KW-0238">DNA-binding</keyword>
<dbReference type="InterPro" id="IPR036855">
    <property type="entry name" value="Znf_CCCH_sf"/>
</dbReference>
<evidence type="ECO:0000259" key="10">
    <source>
        <dbReference type="PROSITE" id="PS50103"/>
    </source>
</evidence>
<keyword evidence="6 7" id="KW-0862">Zinc</keyword>
<dbReference type="AlphaFoldDB" id="A0A1E5R342"/>
<dbReference type="PANTHER" id="PTHR12930:SF0">
    <property type="entry name" value="RING FINGER PROTEIN 113B"/>
    <property type="match status" value="1"/>
</dbReference>
<gene>
    <name evidence="11" type="ORF">AWRI3578_g3969</name>
</gene>
<evidence type="ECO:0000259" key="9">
    <source>
        <dbReference type="PROSITE" id="PS50089"/>
    </source>
</evidence>
<dbReference type="SUPFAM" id="SSF90229">
    <property type="entry name" value="CCCH zinc finger"/>
    <property type="match status" value="1"/>
</dbReference>
<keyword evidence="4 7" id="KW-0479">Metal-binding</keyword>
<comment type="caution">
    <text evidence="11">The sequence shown here is derived from an EMBL/GenBank/DDBJ whole genome shotgun (WGS) entry which is preliminary data.</text>
</comment>
<comment type="similarity">
    <text evidence="2 8">Belongs to the CWC24 family.</text>
</comment>
<evidence type="ECO:0000313" key="11">
    <source>
        <dbReference type="EMBL" id="OEJ81300.1"/>
    </source>
</evidence>